<evidence type="ECO:0000313" key="3">
    <source>
        <dbReference type="Proteomes" id="UP001172681"/>
    </source>
</evidence>
<reference evidence="2" key="1">
    <citation type="submission" date="2022-10" db="EMBL/GenBank/DDBJ databases">
        <title>Culturing micro-colonial fungi from biological soil crusts in the Mojave desert and describing Neophaeococcomyces mojavensis, and introducing the new genera and species Taxawa tesnikishii.</title>
        <authorList>
            <person name="Kurbessoian T."/>
            <person name="Stajich J.E."/>
        </authorList>
    </citation>
    <scope>NUCLEOTIDE SEQUENCE</scope>
    <source>
        <strain evidence="2">TK_35</strain>
    </source>
</reference>
<comment type="caution">
    <text evidence="2">The sequence shown here is derived from an EMBL/GenBank/DDBJ whole genome shotgun (WGS) entry which is preliminary data.</text>
</comment>
<evidence type="ECO:0000256" key="1">
    <source>
        <dbReference type="SAM" id="MobiDB-lite"/>
    </source>
</evidence>
<dbReference type="AlphaFoldDB" id="A0AA38Y2N1"/>
<feature type="compositionally biased region" description="Basic and acidic residues" evidence="1">
    <location>
        <begin position="252"/>
        <end position="271"/>
    </location>
</feature>
<sequence>MPAPIPHLHHKPTLRLHLDDISHPASQVASSALDSGLFLTRAIEHVLEHLYVAHGSGLIPKVRSVTVVLRGMGGVAYTTGLQLDDLHKEIHLSLDYVNGVLSRNFAGVRHEIAGVITHEMVHCFQNNCHGTAPGGLIEGIADFVRLKAGLAPPHWNKSPENRGQKWDEGYQKTAWFLEWLEDEHGQGTVSRMNETMGNEKYDEKKFWLNLFGHSIDSLWAKYKKTWSVSDEHTAPRMSREPSTESQLEIINLDEKEKLEASEDSKARESGP</sequence>
<dbReference type="Pfam" id="PF04450">
    <property type="entry name" value="BSP"/>
    <property type="match status" value="1"/>
</dbReference>
<gene>
    <name evidence="2" type="ORF">H2204_007025</name>
</gene>
<dbReference type="Proteomes" id="UP001172681">
    <property type="component" value="Unassembled WGS sequence"/>
</dbReference>
<accession>A0AA38Y2N1</accession>
<keyword evidence="3" id="KW-1185">Reference proteome</keyword>
<feature type="compositionally biased region" description="Basic and acidic residues" evidence="1">
    <location>
        <begin position="230"/>
        <end position="242"/>
    </location>
</feature>
<evidence type="ECO:0000313" key="2">
    <source>
        <dbReference type="EMBL" id="KAJ9633475.1"/>
    </source>
</evidence>
<dbReference type="PANTHER" id="PTHR33321">
    <property type="match status" value="1"/>
</dbReference>
<name>A0AA38Y2N1_9EURO</name>
<dbReference type="EMBL" id="JAPDRN010000046">
    <property type="protein sequence ID" value="KAJ9633475.1"/>
    <property type="molecule type" value="Genomic_DNA"/>
</dbReference>
<feature type="region of interest" description="Disordered" evidence="1">
    <location>
        <begin position="230"/>
        <end position="271"/>
    </location>
</feature>
<proteinExistence type="predicted"/>
<evidence type="ECO:0008006" key="4">
    <source>
        <dbReference type="Google" id="ProtNLM"/>
    </source>
</evidence>
<dbReference type="PANTHER" id="PTHR33321:SF12">
    <property type="entry name" value="PLANT BASIC SECRETORY PROTEIN (BSP) FAMILY PROTEIN"/>
    <property type="match status" value="1"/>
</dbReference>
<dbReference type="InterPro" id="IPR007541">
    <property type="entry name" value="Uncharacterised_BSP"/>
</dbReference>
<protein>
    <recommendedName>
        <fullName evidence="4">Plant basic secretory protein</fullName>
    </recommendedName>
</protein>
<organism evidence="2 3">
    <name type="scientific">Knufia peltigerae</name>
    <dbReference type="NCBI Taxonomy" id="1002370"/>
    <lineage>
        <taxon>Eukaryota</taxon>
        <taxon>Fungi</taxon>
        <taxon>Dikarya</taxon>
        <taxon>Ascomycota</taxon>
        <taxon>Pezizomycotina</taxon>
        <taxon>Eurotiomycetes</taxon>
        <taxon>Chaetothyriomycetidae</taxon>
        <taxon>Chaetothyriales</taxon>
        <taxon>Trichomeriaceae</taxon>
        <taxon>Knufia</taxon>
    </lineage>
</organism>